<reference evidence="6 7" key="1">
    <citation type="submission" date="2018-06" db="EMBL/GenBank/DDBJ databases">
        <title>Genomic Encyclopedia of Type Strains, Phase III (KMG-III): the genomes of soil and plant-associated and newly described type strains.</title>
        <authorList>
            <person name="Whitman W."/>
        </authorList>
    </citation>
    <scope>NUCLEOTIDE SEQUENCE [LARGE SCALE GENOMIC DNA]</scope>
    <source>
        <strain evidence="6 7">CGMCC 4.7090</strain>
    </source>
</reference>
<comment type="similarity">
    <text evidence="1">Belongs to the HipA Ser/Thr kinase family.</text>
</comment>
<keyword evidence="3 6" id="KW-0418">Kinase</keyword>
<keyword evidence="2" id="KW-0808">Transferase</keyword>
<evidence type="ECO:0000313" key="6">
    <source>
        <dbReference type="EMBL" id="RAK31962.1"/>
    </source>
</evidence>
<dbReference type="Gene3D" id="1.10.1070.20">
    <property type="match status" value="1"/>
</dbReference>
<feature type="domain" description="HipA-like C-terminal" evidence="4">
    <location>
        <begin position="150"/>
        <end position="386"/>
    </location>
</feature>
<dbReference type="InterPro" id="IPR052028">
    <property type="entry name" value="HipA_Ser/Thr_kinase"/>
</dbReference>
<dbReference type="Pfam" id="PF07804">
    <property type="entry name" value="HipA_C"/>
    <property type="match status" value="1"/>
</dbReference>
<accession>A0A327Z7L4</accession>
<dbReference type="PANTHER" id="PTHR37419">
    <property type="entry name" value="SERINE/THREONINE-PROTEIN KINASE TOXIN HIPA"/>
    <property type="match status" value="1"/>
</dbReference>
<evidence type="ECO:0000256" key="2">
    <source>
        <dbReference type="ARBA" id="ARBA00022679"/>
    </source>
</evidence>
<evidence type="ECO:0000259" key="4">
    <source>
        <dbReference type="Pfam" id="PF07804"/>
    </source>
</evidence>
<evidence type="ECO:0000256" key="3">
    <source>
        <dbReference type="ARBA" id="ARBA00022777"/>
    </source>
</evidence>
<dbReference type="AlphaFoldDB" id="A0A327Z7L4"/>
<keyword evidence="7" id="KW-1185">Reference proteome</keyword>
<dbReference type="InterPro" id="IPR017508">
    <property type="entry name" value="HipA_N1"/>
</dbReference>
<comment type="caution">
    <text evidence="6">The sequence shown here is derived from an EMBL/GenBank/DDBJ whole genome shotgun (WGS) entry which is preliminary data.</text>
</comment>
<dbReference type="InterPro" id="IPR012893">
    <property type="entry name" value="HipA-like_C"/>
</dbReference>
<dbReference type="Pfam" id="PF13657">
    <property type="entry name" value="Couple_hipA"/>
    <property type="match status" value="1"/>
</dbReference>
<evidence type="ECO:0000313" key="7">
    <source>
        <dbReference type="Proteomes" id="UP000249341"/>
    </source>
</evidence>
<evidence type="ECO:0000259" key="5">
    <source>
        <dbReference type="Pfam" id="PF13657"/>
    </source>
</evidence>
<dbReference type="GO" id="GO:0004674">
    <property type="term" value="F:protein serine/threonine kinase activity"/>
    <property type="evidence" value="ECO:0007669"/>
    <property type="project" value="TreeGrafter"/>
</dbReference>
<dbReference type="PANTHER" id="PTHR37419:SF1">
    <property type="entry name" value="SERINE_THREONINE-PROTEIN KINASE TOXIN HIPA"/>
    <property type="match status" value="1"/>
</dbReference>
<dbReference type="NCBIfam" id="TIGR03071">
    <property type="entry name" value="couple_hipA"/>
    <property type="match status" value="1"/>
</dbReference>
<proteinExistence type="inferred from homology"/>
<dbReference type="GO" id="GO:0005829">
    <property type="term" value="C:cytosol"/>
    <property type="evidence" value="ECO:0007669"/>
    <property type="project" value="TreeGrafter"/>
</dbReference>
<evidence type="ECO:0000256" key="1">
    <source>
        <dbReference type="ARBA" id="ARBA00010164"/>
    </source>
</evidence>
<dbReference type="CDD" id="cd17808">
    <property type="entry name" value="HipA_Ec_like"/>
    <property type="match status" value="1"/>
</dbReference>
<dbReference type="EMBL" id="QLMJ01000014">
    <property type="protein sequence ID" value="RAK31962.1"/>
    <property type="molecule type" value="Genomic_DNA"/>
</dbReference>
<sequence length="432" mass="46556">MSSQLTVLLAGRVAGTLDQQTGGRLRLRYDDDYQRSPGPLPISLSMPLAQAVHEGPVVRNFCQGLLPDNEAVLERWGREFGVSAGNPFALLRHVGEDCAGAVQFVPAERVGSLLRDEGSVTPLSEGDVADRLRILRRDPAAWHLAGTGQFSLAGAQAKTAVHFDARTGQWGDPTGAVPTTHIIKPAISGFDEHDLNEHLCLAAADAAGLRAARSRIVGFGDERAVVVERFDRFPGPNGTSVRIHQEDVCQALGASPTMKYQAEGGPSPEQIIALIRGSVVPEPVAAMEVWRFVDALAFNWLVAGTDAHAKNYSLLVLPGQIRLAPLYDLASSLPYDDMYVPRLRLAMRIGSDYRVAALSRRHWVAFAEENGLPVRPTIERVAALAGRLPEAFRAVASSSAVAGLGSALPGILVERVARHTELCREGLVREIE</sequence>
<name>A0A327Z7L4_9ACTN</name>
<dbReference type="Proteomes" id="UP000249341">
    <property type="component" value="Unassembled WGS sequence"/>
</dbReference>
<organism evidence="6 7">
    <name type="scientific">Actinoplanes lutulentus</name>
    <dbReference type="NCBI Taxonomy" id="1287878"/>
    <lineage>
        <taxon>Bacteria</taxon>
        <taxon>Bacillati</taxon>
        <taxon>Actinomycetota</taxon>
        <taxon>Actinomycetes</taxon>
        <taxon>Micromonosporales</taxon>
        <taxon>Micromonosporaceae</taxon>
        <taxon>Actinoplanes</taxon>
    </lineage>
</organism>
<protein>
    <submittedName>
        <fullName evidence="6">Serine/threonine-protein kinase HipA</fullName>
    </submittedName>
</protein>
<gene>
    <name evidence="6" type="ORF">B0I29_114214</name>
</gene>
<dbReference type="OrthoDB" id="3182374at2"/>
<feature type="domain" description="HipA N-terminal subdomain 1" evidence="5">
    <location>
        <begin position="5"/>
        <end position="104"/>
    </location>
</feature>